<evidence type="ECO:0000313" key="3">
    <source>
        <dbReference type="Proteomes" id="UP000078428"/>
    </source>
</evidence>
<gene>
    <name evidence="2" type="ORF">A6A04_19425</name>
</gene>
<reference evidence="2 3" key="1">
    <citation type="submission" date="2016-04" db="EMBL/GenBank/DDBJ databases">
        <title>Draft genome sequence of freshwater magnetotactic bacteria Magnetospirillum marisnigri SP-1 and Magnetospirillum moscoviense BB-1.</title>
        <authorList>
            <person name="Koziaeva V."/>
            <person name="Dziuba M.V."/>
            <person name="Ivanov T.M."/>
            <person name="Kuznetsov B."/>
            <person name="Grouzdev D.S."/>
        </authorList>
    </citation>
    <scope>NUCLEOTIDE SEQUENCE [LARGE SCALE GENOMIC DNA]</scope>
    <source>
        <strain evidence="2 3">SP-1</strain>
    </source>
</reference>
<dbReference type="InterPro" id="IPR003032">
    <property type="entry name" value="Ryanodine_rcpt"/>
</dbReference>
<dbReference type="Gene3D" id="6.20.350.10">
    <property type="match status" value="1"/>
</dbReference>
<dbReference type="Proteomes" id="UP000078428">
    <property type="component" value="Unassembled WGS sequence"/>
</dbReference>
<evidence type="ECO:0000259" key="1">
    <source>
        <dbReference type="Pfam" id="PF02026"/>
    </source>
</evidence>
<accession>A0A178MN10</accession>
<dbReference type="AlphaFoldDB" id="A0A178MN10"/>
<name>A0A178MN10_9PROT</name>
<organism evidence="2 3">
    <name type="scientific">Paramagnetospirillum marisnigri</name>
    <dbReference type="NCBI Taxonomy" id="1285242"/>
    <lineage>
        <taxon>Bacteria</taxon>
        <taxon>Pseudomonadati</taxon>
        <taxon>Pseudomonadota</taxon>
        <taxon>Alphaproteobacteria</taxon>
        <taxon>Rhodospirillales</taxon>
        <taxon>Magnetospirillaceae</taxon>
        <taxon>Paramagnetospirillum</taxon>
    </lineage>
</organism>
<dbReference type="EMBL" id="LWQT01000063">
    <property type="protein sequence ID" value="OAN49455.1"/>
    <property type="molecule type" value="Genomic_DNA"/>
</dbReference>
<protein>
    <recommendedName>
        <fullName evidence="1">Ryanodine receptor Ryr domain-containing protein</fullName>
    </recommendedName>
</protein>
<evidence type="ECO:0000313" key="2">
    <source>
        <dbReference type="EMBL" id="OAN49455.1"/>
    </source>
</evidence>
<feature type="domain" description="Ryanodine receptor Ryr" evidence="1">
    <location>
        <begin position="201"/>
        <end position="266"/>
    </location>
</feature>
<keyword evidence="3" id="KW-1185">Reference proteome</keyword>
<proteinExistence type="predicted"/>
<comment type="caution">
    <text evidence="2">The sequence shown here is derived from an EMBL/GenBank/DDBJ whole genome shotgun (WGS) entry which is preliminary data.</text>
</comment>
<dbReference type="STRING" id="1285242.A6A04_19425"/>
<dbReference type="Pfam" id="PF02026">
    <property type="entry name" value="RyR"/>
    <property type="match status" value="1"/>
</dbReference>
<sequence length="403" mass="44635">MFAERFPGHARIGTPQFLSADVESDRSFLQLWHQLFDQPVAPTVIYACMDKPELCLATVLTVETHLRREGHFVPPIMAFDPKGDVARGLAAATETSGMIESFGRQEAMFSPELVLQDNLDRLARTVHEGYVEERLRDGEQLASRPTLLHWDALTESVRDDNRAATDHHGLKVRELGAVLCPSAERFGFPPVPEFSPSPEALEELAIAEHNRWCANRYLAGWHHAKTRDDARFLHPDLVEYQALTEAAKNKDREQVKAIPALFRMIGMDVVLPHHITVTAGTETATLDAAARQELAATLARWQHPAFVLSTGLSSPAERQACLMALEFGGHLRLRLAEPSQSTLRRLPEAERAEVRRILGLARHILAAPPGEVILPNGIALRVEEPGGTMTDFSSPSLDTGEPC</sequence>